<protein>
    <submittedName>
        <fullName evidence="1">Uncharacterized protein</fullName>
    </submittedName>
</protein>
<sequence>MLLELLVASFELIDIESVITSRNGNIKEVLAPSRQNPTDTGNVPALLAPANHDHDLIIGV</sequence>
<dbReference type="AlphaFoldDB" id="A0A699WC67"/>
<comment type="caution">
    <text evidence="1">The sequence shown here is derived from an EMBL/GenBank/DDBJ whole genome shotgun (WGS) entry which is preliminary data.</text>
</comment>
<name>A0A699WC67_TANCI</name>
<organism evidence="1">
    <name type="scientific">Tanacetum cinerariifolium</name>
    <name type="common">Dalmatian daisy</name>
    <name type="synonym">Chrysanthemum cinerariifolium</name>
    <dbReference type="NCBI Taxonomy" id="118510"/>
    <lineage>
        <taxon>Eukaryota</taxon>
        <taxon>Viridiplantae</taxon>
        <taxon>Streptophyta</taxon>
        <taxon>Embryophyta</taxon>
        <taxon>Tracheophyta</taxon>
        <taxon>Spermatophyta</taxon>
        <taxon>Magnoliopsida</taxon>
        <taxon>eudicotyledons</taxon>
        <taxon>Gunneridae</taxon>
        <taxon>Pentapetalae</taxon>
        <taxon>asterids</taxon>
        <taxon>campanulids</taxon>
        <taxon>Asterales</taxon>
        <taxon>Asteraceae</taxon>
        <taxon>Asteroideae</taxon>
        <taxon>Anthemideae</taxon>
        <taxon>Anthemidinae</taxon>
        <taxon>Tanacetum</taxon>
    </lineage>
</organism>
<dbReference type="EMBL" id="BKCJ011656602">
    <property type="protein sequence ID" value="GFD45732.1"/>
    <property type="molecule type" value="Genomic_DNA"/>
</dbReference>
<gene>
    <name evidence="1" type="ORF">Tci_917701</name>
</gene>
<proteinExistence type="predicted"/>
<evidence type="ECO:0000313" key="1">
    <source>
        <dbReference type="EMBL" id="GFD45732.1"/>
    </source>
</evidence>
<reference evidence="1" key="1">
    <citation type="journal article" date="2019" name="Sci. Rep.">
        <title>Draft genome of Tanacetum cinerariifolium, the natural source of mosquito coil.</title>
        <authorList>
            <person name="Yamashiro T."/>
            <person name="Shiraishi A."/>
            <person name="Satake H."/>
            <person name="Nakayama K."/>
        </authorList>
    </citation>
    <scope>NUCLEOTIDE SEQUENCE</scope>
</reference>
<accession>A0A699WC67</accession>
<feature type="non-terminal residue" evidence="1">
    <location>
        <position position="60"/>
    </location>
</feature>